<dbReference type="GeneID" id="28861475"/>
<dbReference type="AlphaFoldDB" id="A0A1B7YNN2"/>
<reference evidence="2" key="1">
    <citation type="journal article" date="2017" name="BMC Genomics">
        <title>Gapless genome assembly of Colletotrichum higginsianum reveals chromosome structure and association of transposable elements with secondary metabolite gene clusters.</title>
        <authorList>
            <person name="Dallery J.-F."/>
            <person name="Lapalu N."/>
            <person name="Zampounis A."/>
            <person name="Pigne S."/>
            <person name="Luyten I."/>
            <person name="Amselem J."/>
            <person name="Wittenberg A.H.J."/>
            <person name="Zhou S."/>
            <person name="de Queiroz M.V."/>
            <person name="Robin G.P."/>
            <person name="Auger A."/>
            <person name="Hainaut M."/>
            <person name="Henrissat B."/>
            <person name="Kim K.-T."/>
            <person name="Lee Y.-H."/>
            <person name="Lespinet O."/>
            <person name="Schwartz D.C."/>
            <person name="Thon M.R."/>
            <person name="O'Connell R.J."/>
        </authorList>
    </citation>
    <scope>NUCLEOTIDE SEQUENCE [LARGE SCALE GENOMIC DNA]</scope>
    <source>
        <strain evidence="2">IMI 349063</strain>
    </source>
</reference>
<dbReference type="VEuPathDB" id="FungiDB:CH63R_02393"/>
<organism evidence="1 2">
    <name type="scientific">Colletotrichum higginsianum (strain IMI 349063)</name>
    <name type="common">Crucifer anthracnose fungus</name>
    <dbReference type="NCBI Taxonomy" id="759273"/>
    <lineage>
        <taxon>Eukaryota</taxon>
        <taxon>Fungi</taxon>
        <taxon>Dikarya</taxon>
        <taxon>Ascomycota</taxon>
        <taxon>Pezizomycotina</taxon>
        <taxon>Sordariomycetes</taxon>
        <taxon>Hypocreomycetidae</taxon>
        <taxon>Glomerellales</taxon>
        <taxon>Glomerellaceae</taxon>
        <taxon>Colletotrichum</taxon>
        <taxon>Colletotrichum destructivum species complex</taxon>
    </lineage>
</organism>
<gene>
    <name evidence="1" type="ORF">CH63R_02393</name>
</gene>
<dbReference type="OrthoDB" id="10560389at2759"/>
<protein>
    <submittedName>
        <fullName evidence="1">TPR domain-containing protein</fullName>
    </submittedName>
</protein>
<accession>A0A1B7YNN2</accession>
<proteinExistence type="predicted"/>
<dbReference type="EMBL" id="LTAN01000002">
    <property type="protein sequence ID" value="OBR13667.1"/>
    <property type="molecule type" value="Genomic_DNA"/>
</dbReference>
<name>A0A1B7YNN2_COLHI</name>
<comment type="caution">
    <text evidence="1">The sequence shown here is derived from an EMBL/GenBank/DDBJ whole genome shotgun (WGS) entry which is preliminary data.</text>
</comment>
<dbReference type="KEGG" id="chig:CH63R_02393"/>
<dbReference type="Proteomes" id="UP000092177">
    <property type="component" value="Chromosome 2"/>
</dbReference>
<sequence>MAYYALEQFSLCAERLQQALALNPGNKDTEKDLERTTRKYMQGKLFYDQQQQEETSYTTCGIWATASFVNCSCLRNRHRSCIGDMLIVRAGRDLGAILKQTFQKRQDLIQEVYPAVATSVTKAHETTILKMLSKLEDTYANGNVTQVLTVSEIYQALSKRHVVKGKAMNSLELAIKGLVEALDFDIFASPPNKSSGIPVLEIKKWDHVNESRLIVFLAMYADYLKVAPRLCEAVRGCTETSYLMLCGEKETFGQLEYLKQAASLRRSHERRGGERLPDL</sequence>
<keyword evidence="2" id="KW-1185">Reference proteome</keyword>
<evidence type="ECO:0000313" key="1">
    <source>
        <dbReference type="EMBL" id="OBR13667.1"/>
    </source>
</evidence>
<dbReference type="RefSeq" id="XP_018162184.1">
    <property type="nucleotide sequence ID" value="XM_018297368.1"/>
</dbReference>
<evidence type="ECO:0000313" key="2">
    <source>
        <dbReference type="Proteomes" id="UP000092177"/>
    </source>
</evidence>